<keyword evidence="2" id="KW-0540">Nuclease</keyword>
<dbReference type="Gene3D" id="1.20.5.2050">
    <property type="match status" value="1"/>
</dbReference>
<dbReference type="GO" id="GO:0003677">
    <property type="term" value="F:DNA binding"/>
    <property type="evidence" value="ECO:0007669"/>
    <property type="project" value="InterPro"/>
</dbReference>
<dbReference type="SUPFAM" id="SSF54171">
    <property type="entry name" value="DNA-binding domain"/>
    <property type="match status" value="1"/>
</dbReference>
<keyword evidence="3" id="KW-1185">Reference proteome</keyword>
<dbReference type="Gene3D" id="3.90.75.20">
    <property type="match status" value="1"/>
</dbReference>
<sequence length="168" mass="19732">MNKREESTKKWCDIFSYSDGTLKWKVRPARRMKIGDAAGYMKDDGYMRVRCRGGQYYVHRIIWEMHNGPIPKGMEVDHINHVRTDNRIENLRLVSRLENCKNRKLNSNNTSGFNGVSWSKRDGKWLAYIYINKKRIRLVLFSDISNAIAAREKANLSHRFHKNNGGRS</sequence>
<name>A0A2Z5HTQ5_9CAUD</name>
<accession>A0A2Z5HTQ5</accession>
<protein>
    <submittedName>
        <fullName evidence="2">HNH homing endonuclease</fullName>
    </submittedName>
</protein>
<dbReference type="InterPro" id="IPR016177">
    <property type="entry name" value="DNA-bd_dom_sf"/>
</dbReference>
<dbReference type="SUPFAM" id="SSF54060">
    <property type="entry name" value="His-Me finger endonucleases"/>
    <property type="match status" value="1"/>
</dbReference>
<dbReference type="InterPro" id="IPR003615">
    <property type="entry name" value="HNH_nuc"/>
</dbReference>
<reference evidence="3" key="1">
    <citation type="submission" date="2018-05" db="EMBL/GenBank/DDBJ databases">
        <title>Complete Genome of Salmonella typhimurium siphophage Skate.</title>
        <authorList>
            <person name="Rohren M.E."/>
            <person name="Xie Y."/>
            <person name="O'Leary C."/>
            <person name="Liu M."/>
            <person name="Young R.F."/>
        </authorList>
    </citation>
    <scope>NUCLEOTIDE SEQUENCE [LARGE SCALE GENOMIC DNA]</scope>
</reference>
<dbReference type="Proteomes" id="UP000252847">
    <property type="component" value="Segment"/>
</dbReference>
<dbReference type="InterPro" id="IPR044925">
    <property type="entry name" value="His-Me_finger_sf"/>
</dbReference>
<proteinExistence type="predicted"/>
<evidence type="ECO:0000259" key="1">
    <source>
        <dbReference type="Pfam" id="PF13392"/>
    </source>
</evidence>
<dbReference type="EMBL" id="MH321493">
    <property type="protein sequence ID" value="AXC42992.1"/>
    <property type="molecule type" value="Genomic_DNA"/>
</dbReference>
<evidence type="ECO:0000313" key="3">
    <source>
        <dbReference type="Proteomes" id="UP000252847"/>
    </source>
</evidence>
<dbReference type="Pfam" id="PF13392">
    <property type="entry name" value="HNH_3"/>
    <property type="match status" value="1"/>
</dbReference>
<evidence type="ECO:0000313" key="2">
    <source>
        <dbReference type="EMBL" id="AXC42992.1"/>
    </source>
</evidence>
<organism evidence="2 3">
    <name type="scientific">Salmonella phage Skate</name>
    <dbReference type="NCBI Taxonomy" id="2234035"/>
    <lineage>
        <taxon>Viruses</taxon>
        <taxon>Duplodnaviria</taxon>
        <taxon>Heunggongvirae</taxon>
        <taxon>Uroviricota</taxon>
        <taxon>Caudoviricetes</taxon>
        <taxon>Skatevirus</taxon>
        <taxon>Skatevirus skate</taxon>
    </lineage>
</organism>
<keyword evidence="2" id="KW-0378">Hydrolase</keyword>
<gene>
    <name evidence="2" type="ORF">CPT_Skate_034</name>
</gene>
<dbReference type="GO" id="GO:0004519">
    <property type="term" value="F:endonuclease activity"/>
    <property type="evidence" value="ECO:0007669"/>
    <property type="project" value="UniProtKB-KW"/>
</dbReference>
<keyword evidence="2" id="KW-0255">Endonuclease</keyword>
<feature type="domain" description="HNH nuclease" evidence="1">
    <location>
        <begin position="56"/>
        <end position="99"/>
    </location>
</feature>